<accession>A0A1A0D379</accession>
<sequence>MSNTRYKIEEVDGGFVLVEERTGPFPKEIRVPYSITQEAESGTDAASRNGDALRDQRKRAALSLARYAASFFIEKDPDAHHLLRIRDRVEALVTASIAELRKNAAIPDTQGVATEEEEPSNKELLIAMRRQEALIRGKA</sequence>
<dbReference type="EMBL" id="LYUD01000124">
    <property type="protein sequence ID" value="OAZ69037.1"/>
    <property type="molecule type" value="Genomic_DNA"/>
</dbReference>
<gene>
    <name evidence="1" type="ORF">SRCM100623_02343</name>
</gene>
<name>A0A1A0D379_ACEPA</name>
<protein>
    <submittedName>
        <fullName evidence="1">Uncharacterized protein</fullName>
    </submittedName>
</protein>
<proteinExistence type="predicted"/>
<reference evidence="1 2" key="1">
    <citation type="submission" date="2016-05" db="EMBL/GenBank/DDBJ databases">
        <title>Genome sequencing of Acetobacter pasteurianus strain SRCM100623.</title>
        <authorList>
            <person name="Song Y.R."/>
        </authorList>
    </citation>
    <scope>NUCLEOTIDE SEQUENCE [LARGE SCALE GENOMIC DNA]</scope>
    <source>
        <strain evidence="1 2">SRCM100623</strain>
    </source>
</reference>
<dbReference type="Proteomes" id="UP000093796">
    <property type="component" value="Unassembled WGS sequence"/>
</dbReference>
<dbReference type="AlphaFoldDB" id="A0A1A0D379"/>
<evidence type="ECO:0000313" key="1">
    <source>
        <dbReference type="EMBL" id="OAZ69037.1"/>
    </source>
</evidence>
<dbReference type="PATRIC" id="fig|438.15.peg.2588"/>
<comment type="caution">
    <text evidence="1">The sequence shown here is derived from an EMBL/GenBank/DDBJ whole genome shotgun (WGS) entry which is preliminary data.</text>
</comment>
<evidence type="ECO:0000313" key="2">
    <source>
        <dbReference type="Proteomes" id="UP000093796"/>
    </source>
</evidence>
<organism evidence="1 2">
    <name type="scientific">Acetobacter pasteurianus</name>
    <name type="common">Acetobacter turbidans</name>
    <dbReference type="NCBI Taxonomy" id="438"/>
    <lineage>
        <taxon>Bacteria</taxon>
        <taxon>Pseudomonadati</taxon>
        <taxon>Pseudomonadota</taxon>
        <taxon>Alphaproteobacteria</taxon>
        <taxon>Acetobacterales</taxon>
        <taxon>Acetobacteraceae</taxon>
        <taxon>Acetobacter</taxon>
    </lineage>
</organism>
<dbReference type="OrthoDB" id="7226201at2"/>
<dbReference type="RefSeq" id="WP_064776345.1">
    <property type="nucleotide sequence ID" value="NZ_LYUD01000124.1"/>
</dbReference>